<dbReference type="InterPro" id="IPR027417">
    <property type="entry name" value="P-loop_NTPase"/>
</dbReference>
<dbReference type="InterPro" id="IPR045455">
    <property type="entry name" value="NrS-1_pol-like_helicase"/>
</dbReference>
<gene>
    <name evidence="5" type="ORF">QEG99_03330</name>
</gene>
<evidence type="ECO:0000256" key="3">
    <source>
        <dbReference type="ARBA" id="ARBA00022840"/>
    </source>
</evidence>
<organism evidence="5 6">
    <name type="scientific">Mesomycoplasma lagogenitalium</name>
    <dbReference type="NCBI Taxonomy" id="171286"/>
    <lineage>
        <taxon>Bacteria</taxon>
        <taxon>Bacillati</taxon>
        <taxon>Mycoplasmatota</taxon>
        <taxon>Mycoplasmoidales</taxon>
        <taxon>Metamycoplasmataceae</taxon>
        <taxon>Mesomycoplasma</taxon>
    </lineage>
</organism>
<evidence type="ECO:0000313" key="5">
    <source>
        <dbReference type="EMBL" id="WGI36471.1"/>
    </source>
</evidence>
<dbReference type="InterPro" id="IPR014820">
    <property type="entry name" value="PriCT_1"/>
</dbReference>
<dbReference type="PANTHER" id="PTHR35372:SF2">
    <property type="entry name" value="SF3 HELICASE DOMAIN-CONTAINING PROTEIN"/>
    <property type="match status" value="1"/>
</dbReference>
<dbReference type="Pfam" id="PF19263">
    <property type="entry name" value="DUF5906"/>
    <property type="match status" value="1"/>
</dbReference>
<dbReference type="InterPro" id="IPR014015">
    <property type="entry name" value="Helicase_SF3_DNA-vir"/>
</dbReference>
<evidence type="ECO:0000256" key="1">
    <source>
        <dbReference type="ARBA" id="ARBA00022741"/>
    </source>
</evidence>
<dbReference type="Proteomes" id="UP001179842">
    <property type="component" value="Chromosome"/>
</dbReference>
<evidence type="ECO:0000256" key="2">
    <source>
        <dbReference type="ARBA" id="ARBA00022801"/>
    </source>
</evidence>
<evidence type="ECO:0000259" key="4">
    <source>
        <dbReference type="PROSITE" id="PS51206"/>
    </source>
</evidence>
<keyword evidence="6" id="KW-1185">Reference proteome</keyword>
<accession>A0ABY8LTA0</accession>
<protein>
    <submittedName>
        <fullName evidence="5">Phage/plasmid primase, P4 family</fullName>
    </submittedName>
</protein>
<sequence>MANQIDTTALKNFYNNSDFIILNDDKSPFKPFKDGKNIYQLNEIQNEENIGILLNDNWVVVDIDNKDNENSSSKLIEIIDTYGFQCNIMKTTRGHHFWFKSSRELKNWVDVTLPIGIKADLKVFEKNSFVVIKAKGRFREWLRFFNKVDFLPMELTPINQNSFAGLDCPVNLKKGSRRDNLFNRIGELARSGWSKQQAFNLLTVINKKLFLEPLDDYEVDNCFKGSDKFFEKIKEKYYEDKTFLYLKMVHFLIDEYKIVKYAKQLYAYEHKGNYYRRIEDNELMELMLMEEPMIKSKNLKEVLQQLKVSPYVEEREPEKNIIALNNCYYNLDTYSKIPYNFNLFVINKINVTYDPRTIKQNTAKLEKFFNDITLNDNELFNIMMEFIGYCLTFDTRYQKALLLYGASASNGKSTFIELLSHFFNPFNVSNLSLEDFSKRFTTSVLIDKMVNIGADIKTDHIPDPSMFKKLVSGDEVLAEFKGKDFFKFKNKAKLIFATNKLPSTNEKTNGYFRRFLIVPFLAEFKGKSNDKNILEKLLTKNNMNVLFSWAILGLKRLRENGEFTFSEKVNEILNNYEKSNNSIHQYLEDSFFYSDQEIKSGLNVINKPVVDIYNEYKDYCLNNGFKALSKVNFKSEVLLYYRAIKLKTKRLKIERDNIFKEVFFKQ</sequence>
<name>A0ABY8LTA0_9BACT</name>
<dbReference type="Gene3D" id="3.40.50.300">
    <property type="entry name" value="P-loop containing nucleotide triphosphate hydrolases"/>
    <property type="match status" value="1"/>
</dbReference>
<evidence type="ECO:0000313" key="6">
    <source>
        <dbReference type="Proteomes" id="UP001179842"/>
    </source>
</evidence>
<keyword evidence="1" id="KW-0547">Nucleotide-binding</keyword>
<dbReference type="PROSITE" id="PS51206">
    <property type="entry name" value="SF3_HELICASE_1"/>
    <property type="match status" value="1"/>
</dbReference>
<dbReference type="Pfam" id="PF08708">
    <property type="entry name" value="PriCT_1"/>
    <property type="match status" value="1"/>
</dbReference>
<dbReference type="RefSeq" id="WP_280101772.1">
    <property type="nucleotide sequence ID" value="NZ_CP122979.1"/>
</dbReference>
<feature type="domain" description="SF3 helicase" evidence="4">
    <location>
        <begin position="378"/>
        <end position="533"/>
    </location>
</feature>
<keyword evidence="3" id="KW-0067">ATP-binding</keyword>
<dbReference type="InterPro" id="IPR006500">
    <property type="entry name" value="Helicase_put_C_phage/plasmid"/>
</dbReference>
<dbReference type="SUPFAM" id="SSF56747">
    <property type="entry name" value="Prim-pol domain"/>
    <property type="match status" value="1"/>
</dbReference>
<dbReference type="SUPFAM" id="SSF52540">
    <property type="entry name" value="P-loop containing nucleoside triphosphate hydrolases"/>
    <property type="match status" value="1"/>
</dbReference>
<dbReference type="NCBIfam" id="TIGR01613">
    <property type="entry name" value="primase_Cterm"/>
    <property type="match status" value="1"/>
</dbReference>
<reference evidence="5" key="1">
    <citation type="submission" date="2023-04" db="EMBL/GenBank/DDBJ databases">
        <title>Completed genome of Mycoplasma lagogenitalium type strain 12MS.</title>
        <authorList>
            <person name="Spergser J."/>
        </authorList>
    </citation>
    <scope>NUCLEOTIDE SEQUENCE</scope>
    <source>
        <strain evidence="5">12MS</strain>
    </source>
</reference>
<keyword evidence="2" id="KW-0378">Hydrolase</keyword>
<dbReference type="InterPro" id="IPR051620">
    <property type="entry name" value="ORF904-like_C"/>
</dbReference>
<dbReference type="PANTHER" id="PTHR35372">
    <property type="entry name" value="ATP BINDING PROTEIN-RELATED"/>
    <property type="match status" value="1"/>
</dbReference>
<dbReference type="EMBL" id="CP122979">
    <property type="protein sequence ID" value="WGI36471.1"/>
    <property type="molecule type" value="Genomic_DNA"/>
</dbReference>
<proteinExistence type="predicted"/>